<dbReference type="Pfam" id="PF13426">
    <property type="entry name" value="PAS_9"/>
    <property type="match status" value="2"/>
</dbReference>
<dbReference type="CDD" id="cd00130">
    <property type="entry name" value="PAS"/>
    <property type="match status" value="3"/>
</dbReference>
<keyword evidence="5" id="KW-0418">Kinase</keyword>
<name>A0ABD5SLG5_9EURY</name>
<dbReference type="SMART" id="SM00387">
    <property type="entry name" value="HATPase_c"/>
    <property type="match status" value="1"/>
</dbReference>
<dbReference type="EC" id="2.7.13.3" evidence="2"/>
<dbReference type="PROSITE" id="PS50109">
    <property type="entry name" value="HIS_KIN"/>
    <property type="match status" value="1"/>
</dbReference>
<evidence type="ECO:0000313" key="10">
    <source>
        <dbReference type="EMBL" id="MFC6766155.1"/>
    </source>
</evidence>
<protein>
    <recommendedName>
        <fullName evidence="2">histidine kinase</fullName>
        <ecNumber evidence="2">2.7.13.3</ecNumber>
    </recommendedName>
</protein>
<dbReference type="InterPro" id="IPR036097">
    <property type="entry name" value="HisK_dim/P_sf"/>
</dbReference>
<dbReference type="PANTHER" id="PTHR43304:SF1">
    <property type="entry name" value="PAC DOMAIN-CONTAINING PROTEIN"/>
    <property type="match status" value="1"/>
</dbReference>
<dbReference type="SMART" id="SM00086">
    <property type="entry name" value="PAC"/>
    <property type="match status" value="3"/>
</dbReference>
<dbReference type="InterPro" id="IPR001610">
    <property type="entry name" value="PAC"/>
</dbReference>
<dbReference type="PRINTS" id="PR00344">
    <property type="entry name" value="BCTRLSENSOR"/>
</dbReference>
<dbReference type="InterPro" id="IPR052162">
    <property type="entry name" value="Sensor_kinase/Photoreceptor"/>
</dbReference>
<comment type="caution">
    <text evidence="10">The sequence shown here is derived from an EMBL/GenBank/DDBJ whole genome shotgun (WGS) entry which is preliminary data.</text>
</comment>
<evidence type="ECO:0000256" key="1">
    <source>
        <dbReference type="ARBA" id="ARBA00000085"/>
    </source>
</evidence>
<dbReference type="Gene3D" id="1.10.287.130">
    <property type="match status" value="1"/>
</dbReference>
<dbReference type="InterPro" id="IPR003018">
    <property type="entry name" value="GAF"/>
</dbReference>
<dbReference type="SUPFAM" id="SSF55874">
    <property type="entry name" value="ATPase domain of HSP90 chaperone/DNA topoisomerase II/histidine kinase"/>
    <property type="match status" value="1"/>
</dbReference>
<dbReference type="NCBIfam" id="TIGR00229">
    <property type="entry name" value="sensory_box"/>
    <property type="match status" value="3"/>
</dbReference>
<evidence type="ECO:0000256" key="4">
    <source>
        <dbReference type="ARBA" id="ARBA00022679"/>
    </source>
</evidence>
<dbReference type="InterPro" id="IPR035965">
    <property type="entry name" value="PAS-like_dom_sf"/>
</dbReference>
<keyword evidence="3" id="KW-0597">Phosphoprotein</keyword>
<evidence type="ECO:0000259" key="7">
    <source>
        <dbReference type="PROSITE" id="PS50109"/>
    </source>
</evidence>
<dbReference type="SMART" id="SM00091">
    <property type="entry name" value="PAS"/>
    <property type="match status" value="3"/>
</dbReference>
<dbReference type="PROSITE" id="PS50112">
    <property type="entry name" value="PAS"/>
    <property type="match status" value="3"/>
</dbReference>
<dbReference type="SUPFAM" id="SSF47384">
    <property type="entry name" value="Homodimeric domain of signal transducing histidine kinase"/>
    <property type="match status" value="1"/>
</dbReference>
<dbReference type="InterPro" id="IPR029016">
    <property type="entry name" value="GAF-like_dom_sf"/>
</dbReference>
<feature type="domain" description="Histidine kinase" evidence="7">
    <location>
        <begin position="759"/>
        <end position="966"/>
    </location>
</feature>
<comment type="catalytic activity">
    <reaction evidence="1">
        <text>ATP + protein L-histidine = ADP + protein N-phospho-L-histidine.</text>
        <dbReference type="EC" id="2.7.13.3"/>
    </reaction>
</comment>
<organism evidence="10 11">
    <name type="scientific">Natrinema soli</name>
    <dbReference type="NCBI Taxonomy" id="1930624"/>
    <lineage>
        <taxon>Archaea</taxon>
        <taxon>Methanobacteriati</taxon>
        <taxon>Methanobacteriota</taxon>
        <taxon>Stenosarchaea group</taxon>
        <taxon>Halobacteria</taxon>
        <taxon>Halobacteriales</taxon>
        <taxon>Natrialbaceae</taxon>
        <taxon>Natrinema</taxon>
    </lineage>
</organism>
<dbReference type="RefSeq" id="WP_273739143.1">
    <property type="nucleotide sequence ID" value="NZ_JAQIVI010000216.1"/>
</dbReference>
<gene>
    <name evidence="10" type="ORF">ACFQE6_14480</name>
</gene>
<dbReference type="GO" id="GO:0004673">
    <property type="term" value="F:protein histidine kinase activity"/>
    <property type="evidence" value="ECO:0007669"/>
    <property type="project" value="UniProtKB-EC"/>
</dbReference>
<evidence type="ECO:0000256" key="2">
    <source>
        <dbReference type="ARBA" id="ARBA00012438"/>
    </source>
</evidence>
<dbReference type="Pfam" id="PF13185">
    <property type="entry name" value="GAF_2"/>
    <property type="match status" value="2"/>
</dbReference>
<sequence length="981" mass="108407">ERQRDHITAFIRERVDAAGADGYVPRDQGVDTLVMRLEAVLDDRSSGTRSTTDAVDIHTPEPAEDPSSRLELLVEQSPLAIIEWNLAFEVRNWNPAATELFGYTADEARGESAMDLLVRDDERRDVLEYWDALTSGDTDGLPSRRVNRNVDRDGTPITCEWVNTPLVEDGEIVGVLSFGQDVTAERKRANALEALQETTHELLRAESTDEIADIVMTATEDVIDRSLAAIRFYDEETETLELAGITAALDESTDDISTIGPEYTTLWDAYTDGEPALVDTVSTGRIPYDIEASVGNAVIQPLGEHGLLTVASSGDDELDDAERHLIRVLATTAEATLDRAARERELERTKTVVETVGDCVYQLDSEGYLVTANETMMGATGYDRDELIGEHVSTVLTDASIERGRRHARALLSDDSRRVATYEVTLTGPDDERIPSEVNMALLRSDGAIEGTVGIARDISDRKRMERKLVDRKSKIEGLHDVASRLEGCESHAEIYDLTVEAAEDVLDFDACCVALAREESLVPEAVSSTLEIDLDARIPLDDDLGGRCYRTQQPVRVDRIDADHDSIRNGDDCQSALSVPIGDRGVFLAGSTEPDAFTPADEELAELLLSHVTDALDRIAFEGRLRTERDRFAALFENVPDAVVSVTQLEDGPVVEETNPAFERTFGYDEDDLVGNPLDQYVVPADRIADAETLNRRGRRGEIGDAEVKRRTANGLRDFRLRVVPMEMDGSSDRAFGLYTDITAQKQRQKRLEILNRVLRHDLRNGMNIINGCAEMLTDSSDGANHEYVETIRNRASELTGLAEKTRAVERVLDREEAPAGPIDLSAAVERAADRLERAHEADIDCSLPDRTFARADEYLQTAVFQILENAVEHSDRARLTIDVTLQDRPDDEIVTVSIADDGPGMPDEERELLEGNREITQLRHGSGLGLWLVNWIVRQAGGRLSFADNDPRGTVVTLEVPRADTETVRAAVDETATGD</sequence>
<dbReference type="Pfam" id="PF00989">
    <property type="entry name" value="PAS"/>
    <property type="match status" value="1"/>
</dbReference>
<evidence type="ECO:0000259" key="8">
    <source>
        <dbReference type="PROSITE" id="PS50112"/>
    </source>
</evidence>
<dbReference type="InterPro" id="IPR003594">
    <property type="entry name" value="HATPase_dom"/>
</dbReference>
<dbReference type="InterPro" id="IPR013767">
    <property type="entry name" value="PAS_fold"/>
</dbReference>
<dbReference type="Gene3D" id="3.30.450.40">
    <property type="match status" value="2"/>
</dbReference>
<dbReference type="InterPro" id="IPR005467">
    <property type="entry name" value="His_kinase_dom"/>
</dbReference>
<keyword evidence="4" id="KW-0808">Transferase</keyword>
<dbReference type="PANTHER" id="PTHR43304">
    <property type="entry name" value="PHYTOCHROME-LIKE PROTEIN CPH1"/>
    <property type="match status" value="1"/>
</dbReference>
<dbReference type="Gene3D" id="3.30.565.10">
    <property type="entry name" value="Histidine kinase-like ATPase, C-terminal domain"/>
    <property type="match status" value="1"/>
</dbReference>
<feature type="domain" description="PAS" evidence="8">
    <location>
        <begin position="629"/>
        <end position="702"/>
    </location>
</feature>
<dbReference type="InterPro" id="IPR000014">
    <property type="entry name" value="PAS"/>
</dbReference>
<dbReference type="EMBL" id="JBHSWV010000216">
    <property type="protein sequence ID" value="MFC6766155.1"/>
    <property type="molecule type" value="Genomic_DNA"/>
</dbReference>
<dbReference type="InterPro" id="IPR004358">
    <property type="entry name" value="Sig_transdc_His_kin-like_C"/>
</dbReference>
<reference evidence="10 11" key="1">
    <citation type="journal article" date="2019" name="Int. J. Syst. Evol. Microbiol.">
        <title>The Global Catalogue of Microorganisms (GCM) 10K type strain sequencing project: providing services to taxonomists for standard genome sequencing and annotation.</title>
        <authorList>
            <consortium name="The Broad Institute Genomics Platform"/>
            <consortium name="The Broad Institute Genome Sequencing Center for Infectious Disease"/>
            <person name="Wu L."/>
            <person name="Ma J."/>
        </authorList>
    </citation>
    <scope>NUCLEOTIDE SEQUENCE [LARGE SCALE GENOMIC DNA]</scope>
    <source>
        <strain evidence="10 11">LMG 29247</strain>
    </source>
</reference>
<evidence type="ECO:0000256" key="5">
    <source>
        <dbReference type="ARBA" id="ARBA00022777"/>
    </source>
</evidence>
<evidence type="ECO:0000256" key="3">
    <source>
        <dbReference type="ARBA" id="ARBA00022553"/>
    </source>
</evidence>
<dbReference type="SMART" id="SM00065">
    <property type="entry name" value="GAF"/>
    <property type="match status" value="1"/>
</dbReference>
<evidence type="ECO:0000256" key="6">
    <source>
        <dbReference type="SAM" id="MobiDB-lite"/>
    </source>
</evidence>
<evidence type="ECO:0000259" key="9">
    <source>
        <dbReference type="PROSITE" id="PS50113"/>
    </source>
</evidence>
<feature type="region of interest" description="Disordered" evidence="6">
    <location>
        <begin position="44"/>
        <end position="66"/>
    </location>
</feature>
<dbReference type="Pfam" id="PF02518">
    <property type="entry name" value="HATPase_c"/>
    <property type="match status" value="1"/>
</dbReference>
<feature type="domain" description="PAS" evidence="8">
    <location>
        <begin position="345"/>
        <end position="415"/>
    </location>
</feature>
<dbReference type="Gene3D" id="3.30.450.20">
    <property type="entry name" value="PAS domain"/>
    <property type="match status" value="3"/>
</dbReference>
<proteinExistence type="predicted"/>
<dbReference type="CDD" id="cd00075">
    <property type="entry name" value="HATPase"/>
    <property type="match status" value="1"/>
</dbReference>
<dbReference type="Proteomes" id="UP001596383">
    <property type="component" value="Unassembled WGS sequence"/>
</dbReference>
<accession>A0ABD5SLG5</accession>
<dbReference type="InterPro" id="IPR000700">
    <property type="entry name" value="PAS-assoc_C"/>
</dbReference>
<dbReference type="SUPFAM" id="SSF55785">
    <property type="entry name" value="PYP-like sensor domain (PAS domain)"/>
    <property type="match status" value="3"/>
</dbReference>
<feature type="domain" description="PAS" evidence="8">
    <location>
        <begin position="66"/>
        <end position="137"/>
    </location>
</feature>
<evidence type="ECO:0000313" key="11">
    <source>
        <dbReference type="Proteomes" id="UP001596383"/>
    </source>
</evidence>
<dbReference type="SUPFAM" id="SSF55781">
    <property type="entry name" value="GAF domain-like"/>
    <property type="match status" value="2"/>
</dbReference>
<dbReference type="PROSITE" id="PS50113">
    <property type="entry name" value="PAC"/>
    <property type="match status" value="1"/>
</dbReference>
<dbReference type="AlphaFoldDB" id="A0ABD5SLG5"/>
<keyword evidence="11" id="KW-1185">Reference proteome</keyword>
<feature type="domain" description="PAC" evidence="9">
    <location>
        <begin position="420"/>
        <end position="471"/>
    </location>
</feature>
<feature type="non-terminal residue" evidence="10">
    <location>
        <position position="1"/>
    </location>
</feature>
<dbReference type="InterPro" id="IPR036890">
    <property type="entry name" value="HATPase_C_sf"/>
</dbReference>